<keyword evidence="3" id="KW-1185">Reference proteome</keyword>
<keyword evidence="1" id="KW-1133">Transmembrane helix</keyword>
<feature type="transmembrane region" description="Helical" evidence="1">
    <location>
        <begin position="38"/>
        <end position="57"/>
    </location>
</feature>
<proteinExistence type="predicted"/>
<dbReference type="EMBL" id="JBIASD010000068">
    <property type="protein sequence ID" value="MFF3672117.1"/>
    <property type="molecule type" value="Genomic_DNA"/>
</dbReference>
<evidence type="ECO:0000313" key="2">
    <source>
        <dbReference type="EMBL" id="MFF3672117.1"/>
    </source>
</evidence>
<protein>
    <recommendedName>
        <fullName evidence="4">DUF3592 domain-containing protein</fullName>
    </recommendedName>
</protein>
<feature type="transmembrane region" description="Helical" evidence="1">
    <location>
        <begin position="136"/>
        <end position="153"/>
    </location>
</feature>
<accession>A0ABW6T4Y2</accession>
<reference evidence="2 3" key="1">
    <citation type="submission" date="2024-10" db="EMBL/GenBank/DDBJ databases">
        <title>The Natural Products Discovery Center: Release of the First 8490 Sequenced Strains for Exploring Actinobacteria Biosynthetic Diversity.</title>
        <authorList>
            <person name="Kalkreuter E."/>
            <person name="Kautsar S.A."/>
            <person name="Yang D."/>
            <person name="Bader C.D."/>
            <person name="Teijaro C.N."/>
            <person name="Fluegel L."/>
            <person name="Davis C.M."/>
            <person name="Simpson J.R."/>
            <person name="Lauterbach L."/>
            <person name="Steele A.D."/>
            <person name="Gui C."/>
            <person name="Meng S."/>
            <person name="Li G."/>
            <person name="Viehrig K."/>
            <person name="Ye F."/>
            <person name="Su P."/>
            <person name="Kiefer A.F."/>
            <person name="Nichols A."/>
            <person name="Cepeda A.J."/>
            <person name="Yan W."/>
            <person name="Fan B."/>
            <person name="Jiang Y."/>
            <person name="Adhikari A."/>
            <person name="Zheng C.-J."/>
            <person name="Schuster L."/>
            <person name="Cowan T.M."/>
            <person name="Smanski M.J."/>
            <person name="Chevrette M.G."/>
            <person name="De Carvalho L.P.S."/>
            <person name="Shen B."/>
        </authorList>
    </citation>
    <scope>NUCLEOTIDE SEQUENCE [LARGE SCALE GENOMIC DNA]</scope>
    <source>
        <strain evidence="2 3">NPDC002173</strain>
    </source>
</reference>
<evidence type="ECO:0008006" key="4">
    <source>
        <dbReference type="Google" id="ProtNLM"/>
    </source>
</evidence>
<organism evidence="2 3">
    <name type="scientific">Microtetraspora malaysiensis</name>
    <dbReference type="NCBI Taxonomy" id="161358"/>
    <lineage>
        <taxon>Bacteria</taxon>
        <taxon>Bacillati</taxon>
        <taxon>Actinomycetota</taxon>
        <taxon>Actinomycetes</taxon>
        <taxon>Streptosporangiales</taxon>
        <taxon>Streptosporangiaceae</taxon>
        <taxon>Microtetraspora</taxon>
    </lineage>
</organism>
<dbReference type="Proteomes" id="UP001602013">
    <property type="component" value="Unassembled WGS sequence"/>
</dbReference>
<keyword evidence="1" id="KW-0472">Membrane</keyword>
<dbReference type="RefSeq" id="WP_387418276.1">
    <property type="nucleotide sequence ID" value="NZ_JBIASD010000068.1"/>
</dbReference>
<name>A0ABW6T4Y2_9ACTN</name>
<evidence type="ECO:0000256" key="1">
    <source>
        <dbReference type="SAM" id="Phobius"/>
    </source>
</evidence>
<keyword evidence="1" id="KW-0812">Transmembrane</keyword>
<evidence type="ECO:0000313" key="3">
    <source>
        <dbReference type="Proteomes" id="UP001602013"/>
    </source>
</evidence>
<sequence>MNSKKTGLEEYQEALARANANVRAARAPVFGHHRPRGIAVVLLGLVFLVGSLATFYFEWYGPTYGKPAFGTIVRVEGRGIHVAFTSAEGVHETGYVQNFVQNPPPYVGEKRDILYLDWWKSAGRVDAWDPRVPPRLAFPLIFTLLGLGSLTFSHRDRLGHQGFV</sequence>
<gene>
    <name evidence="2" type="ORF">ACFYXI_42005</name>
</gene>
<comment type="caution">
    <text evidence="2">The sequence shown here is derived from an EMBL/GenBank/DDBJ whole genome shotgun (WGS) entry which is preliminary data.</text>
</comment>